<dbReference type="AlphaFoldDB" id="A0A1G9TST3"/>
<accession>A0A1G9TST3</accession>
<evidence type="ECO:0000256" key="1">
    <source>
        <dbReference type="ARBA" id="ARBA00004442"/>
    </source>
</evidence>
<dbReference type="EMBL" id="FNHH01000014">
    <property type="protein sequence ID" value="SDM50776.1"/>
    <property type="molecule type" value="Genomic_DNA"/>
</dbReference>
<dbReference type="CDD" id="cd08977">
    <property type="entry name" value="SusD"/>
    <property type="match status" value="1"/>
</dbReference>
<keyword evidence="9" id="KW-1185">Reference proteome</keyword>
<proteinExistence type="inferred from homology"/>
<dbReference type="InterPro" id="IPR011990">
    <property type="entry name" value="TPR-like_helical_dom_sf"/>
</dbReference>
<dbReference type="STRING" id="990371.SAMN05421813_11420"/>
<evidence type="ECO:0000313" key="9">
    <source>
        <dbReference type="Proteomes" id="UP000199226"/>
    </source>
</evidence>
<comment type="subcellular location">
    <subcellularLocation>
        <location evidence="1">Cell outer membrane</location>
    </subcellularLocation>
</comment>
<evidence type="ECO:0000256" key="5">
    <source>
        <dbReference type="ARBA" id="ARBA00023237"/>
    </source>
</evidence>
<dbReference type="SUPFAM" id="SSF48452">
    <property type="entry name" value="TPR-like"/>
    <property type="match status" value="1"/>
</dbReference>
<sequence length="440" mass="48438">MKKIFLILFLYLSVSSCDVIEQEPIDSVSTQSLFKLPSDADAAIVGTYRYLANLGSNYIYFAELPTKNSKGNALNRQFEQLNNLIIVADNSQFTGLWDQQFVLINSANVVIAKVPGIPGMADAAKNSIVAEARFLRAFTYFNLVKYFGAVPLITTPTESPDVPALQVSRTPVADVYTQILADLDFAKLNLPETHAGLGRTGRATKAAAYALGARIHLTRKNYALAVADANQVISRRGEALTVAYANLFLTKNSAESILEINYDTQLQNNLSTTFLPGSLGGTRTIEVNNDIFNAYESGDLRKDATYGFANAANYMKKYSRGGTKDDNIIVFRLAEVLLSKAEALAETSYPSADAVKLLNEVRRRAGLAAINPATLIDFRTALYKERRLELCFEGHEWFDIVRTGRLQAVLGITDNNKAIWPVPSVEIARNPKLQPQNPGY</sequence>
<feature type="domain" description="SusD-like N-terminal" evidence="7">
    <location>
        <begin position="61"/>
        <end position="217"/>
    </location>
</feature>
<dbReference type="Gene3D" id="1.25.40.390">
    <property type="match status" value="1"/>
</dbReference>
<evidence type="ECO:0000256" key="3">
    <source>
        <dbReference type="ARBA" id="ARBA00022729"/>
    </source>
</evidence>
<protein>
    <submittedName>
        <fullName evidence="8">Starch-binding associating with outer membrane</fullName>
    </submittedName>
</protein>
<dbReference type="GO" id="GO:0009279">
    <property type="term" value="C:cell outer membrane"/>
    <property type="evidence" value="ECO:0007669"/>
    <property type="project" value="UniProtKB-SubCell"/>
</dbReference>
<dbReference type="PROSITE" id="PS51257">
    <property type="entry name" value="PROKAR_LIPOPROTEIN"/>
    <property type="match status" value="1"/>
</dbReference>
<dbReference type="RefSeq" id="WP_176767673.1">
    <property type="nucleotide sequence ID" value="NZ_FNHH01000014.1"/>
</dbReference>
<dbReference type="InterPro" id="IPR012944">
    <property type="entry name" value="SusD_RagB_dom"/>
</dbReference>
<keyword evidence="5" id="KW-0998">Cell outer membrane</keyword>
<feature type="domain" description="RagB/SusD" evidence="6">
    <location>
        <begin position="310"/>
        <end position="413"/>
    </location>
</feature>
<evidence type="ECO:0000256" key="4">
    <source>
        <dbReference type="ARBA" id="ARBA00023136"/>
    </source>
</evidence>
<evidence type="ECO:0000259" key="6">
    <source>
        <dbReference type="Pfam" id="PF07980"/>
    </source>
</evidence>
<evidence type="ECO:0000313" key="8">
    <source>
        <dbReference type="EMBL" id="SDM50776.1"/>
    </source>
</evidence>
<organism evidence="8 9">
    <name type="scientific">Daejeonella rubra</name>
    <dbReference type="NCBI Taxonomy" id="990371"/>
    <lineage>
        <taxon>Bacteria</taxon>
        <taxon>Pseudomonadati</taxon>
        <taxon>Bacteroidota</taxon>
        <taxon>Sphingobacteriia</taxon>
        <taxon>Sphingobacteriales</taxon>
        <taxon>Sphingobacteriaceae</taxon>
        <taxon>Daejeonella</taxon>
    </lineage>
</organism>
<evidence type="ECO:0000259" key="7">
    <source>
        <dbReference type="Pfam" id="PF14322"/>
    </source>
</evidence>
<dbReference type="Pfam" id="PF14322">
    <property type="entry name" value="SusD-like_3"/>
    <property type="match status" value="1"/>
</dbReference>
<dbReference type="Proteomes" id="UP000199226">
    <property type="component" value="Unassembled WGS sequence"/>
</dbReference>
<comment type="similarity">
    <text evidence="2">Belongs to the SusD family.</text>
</comment>
<dbReference type="InterPro" id="IPR033985">
    <property type="entry name" value="SusD-like_N"/>
</dbReference>
<gene>
    <name evidence="8" type="ORF">SAMN05421813_11420</name>
</gene>
<keyword evidence="3" id="KW-0732">Signal</keyword>
<evidence type="ECO:0000256" key="2">
    <source>
        <dbReference type="ARBA" id="ARBA00006275"/>
    </source>
</evidence>
<reference evidence="9" key="1">
    <citation type="submission" date="2016-10" db="EMBL/GenBank/DDBJ databases">
        <authorList>
            <person name="Varghese N."/>
            <person name="Submissions S."/>
        </authorList>
    </citation>
    <scope>NUCLEOTIDE SEQUENCE [LARGE SCALE GENOMIC DNA]</scope>
    <source>
        <strain evidence="9">DSM 24536</strain>
    </source>
</reference>
<keyword evidence="4" id="KW-0472">Membrane</keyword>
<dbReference type="Pfam" id="PF07980">
    <property type="entry name" value="SusD_RagB"/>
    <property type="match status" value="1"/>
</dbReference>
<name>A0A1G9TST3_9SPHI</name>